<keyword evidence="6" id="KW-0678">Repressor</keyword>
<reference evidence="15" key="1">
    <citation type="submission" date="2023-12" db="EMBL/GenBank/DDBJ databases">
        <title>Genome assembly of Anisodus tanguticus.</title>
        <authorList>
            <person name="Wang Y.-J."/>
        </authorList>
    </citation>
    <scope>NUCLEOTIDE SEQUENCE</scope>
    <source>
        <strain evidence="15">KB-2021</strain>
        <tissue evidence="15">Leaf</tissue>
    </source>
</reference>
<evidence type="ECO:0000256" key="13">
    <source>
        <dbReference type="PIRSR" id="PIRSR600760-2"/>
    </source>
</evidence>
<evidence type="ECO:0000256" key="8">
    <source>
        <dbReference type="ARBA" id="ARBA00022801"/>
    </source>
</evidence>
<dbReference type="GO" id="GO:0046854">
    <property type="term" value="P:phosphatidylinositol phosphate biosynthetic process"/>
    <property type="evidence" value="ECO:0007669"/>
    <property type="project" value="InterPro"/>
</dbReference>
<evidence type="ECO:0000256" key="12">
    <source>
        <dbReference type="ARBA" id="ARBA00023242"/>
    </source>
</evidence>
<dbReference type="EMBL" id="JAVYJV010000091">
    <property type="protein sequence ID" value="KAK4336787.1"/>
    <property type="molecule type" value="Genomic_DNA"/>
</dbReference>
<comment type="subcellular location">
    <subcellularLocation>
        <location evidence="2">Nucleus</location>
    </subcellularLocation>
</comment>
<evidence type="ECO:0000256" key="2">
    <source>
        <dbReference type="ARBA" id="ARBA00004123"/>
    </source>
</evidence>
<proteinExistence type="inferred from homology"/>
<keyword evidence="9 13" id="KW-0460">Magnesium</keyword>
<dbReference type="PANTHER" id="PTHR21964">
    <property type="entry name" value="BREAST CANCER METASTASIS-SUPPRESSOR 1"/>
    <property type="match status" value="1"/>
</dbReference>
<evidence type="ECO:0000256" key="1">
    <source>
        <dbReference type="ARBA" id="ARBA00001946"/>
    </source>
</evidence>
<evidence type="ECO:0000256" key="10">
    <source>
        <dbReference type="ARBA" id="ARBA00023015"/>
    </source>
</evidence>
<comment type="cofactor">
    <cofactor evidence="1 13">
        <name>Mg(2+)</name>
        <dbReference type="ChEBI" id="CHEBI:18420"/>
    </cofactor>
</comment>
<dbReference type="GO" id="GO:0046872">
    <property type="term" value="F:metal ion binding"/>
    <property type="evidence" value="ECO:0007669"/>
    <property type="project" value="UniProtKB-KW"/>
</dbReference>
<feature type="region of interest" description="Disordered" evidence="14">
    <location>
        <begin position="150"/>
        <end position="181"/>
    </location>
</feature>
<evidence type="ECO:0000313" key="15">
    <source>
        <dbReference type="EMBL" id="KAK4336787.1"/>
    </source>
</evidence>
<sequence length="270" mass="31023">MSDAEYDEDSSSTNQGFYDNERESDEDTEDASETDMIKNEPDCVEIKEEIYQEKLSLLKDQLKQLNEGTHPEYLKKLKNLEFQYEERIFSNDAYLAVETERIEQEYINEKKAAIRDFEDRKICLKESLLADLEEKRKNVENERISLEFNSDSYEPKPATTRKLRRRPNDPTPAPEKRKRGKCHGFRQVGSAALSICCVAEGSCEAYFEQGIHCWDMAGGAIILTEAGGYVCDTSGEPFDLMSRRILVASTPELAKKIFPNLKTLSEIERD</sequence>
<dbReference type="FunFam" id="3.40.190.80:FF:000002">
    <property type="entry name" value="Inositol-1-monophosphatase"/>
    <property type="match status" value="1"/>
</dbReference>
<comment type="similarity">
    <text evidence="4">Belongs to the inositol monophosphatase superfamily.</text>
</comment>
<keyword evidence="11" id="KW-0804">Transcription</keyword>
<feature type="compositionally biased region" description="Acidic residues" evidence="14">
    <location>
        <begin position="1"/>
        <end position="10"/>
    </location>
</feature>
<evidence type="ECO:0000256" key="3">
    <source>
        <dbReference type="ARBA" id="ARBA00005152"/>
    </source>
</evidence>
<feature type="compositionally biased region" description="Acidic residues" evidence="14">
    <location>
        <begin position="22"/>
        <end position="33"/>
    </location>
</feature>
<dbReference type="PRINTS" id="PR00377">
    <property type="entry name" value="IMPHPHTASES"/>
</dbReference>
<dbReference type="Proteomes" id="UP001291623">
    <property type="component" value="Unassembled WGS sequence"/>
</dbReference>
<dbReference type="SUPFAM" id="SSF56655">
    <property type="entry name" value="Carbohydrate phosphatase"/>
    <property type="match status" value="1"/>
</dbReference>
<protein>
    <recommendedName>
        <fullName evidence="5">inositol-phosphate phosphatase</fullName>
        <ecNumber evidence="5">3.1.3.25</ecNumber>
    </recommendedName>
</protein>
<keyword evidence="16" id="KW-1185">Reference proteome</keyword>
<keyword evidence="12" id="KW-0539">Nucleus</keyword>
<evidence type="ECO:0000256" key="14">
    <source>
        <dbReference type="SAM" id="MobiDB-lite"/>
    </source>
</evidence>
<dbReference type="PROSITE" id="PS00630">
    <property type="entry name" value="IMP_2"/>
    <property type="match status" value="1"/>
</dbReference>
<name>A0AAE1UN12_9SOLA</name>
<gene>
    <name evidence="15" type="ORF">RND71_043995</name>
</gene>
<dbReference type="GO" id="GO:0010468">
    <property type="term" value="P:regulation of gene expression"/>
    <property type="evidence" value="ECO:0007669"/>
    <property type="project" value="UniProtKB-ARBA"/>
</dbReference>
<dbReference type="GO" id="GO:0052834">
    <property type="term" value="F:inositol monophosphate phosphatase activity"/>
    <property type="evidence" value="ECO:0007669"/>
    <property type="project" value="UniProtKB-EC"/>
</dbReference>
<evidence type="ECO:0000256" key="6">
    <source>
        <dbReference type="ARBA" id="ARBA00022491"/>
    </source>
</evidence>
<accession>A0AAE1UN12</accession>
<evidence type="ECO:0000256" key="11">
    <source>
        <dbReference type="ARBA" id="ARBA00023163"/>
    </source>
</evidence>
<keyword evidence="7 13" id="KW-0479">Metal-binding</keyword>
<dbReference type="SMART" id="SM01401">
    <property type="entry name" value="Sds3"/>
    <property type="match status" value="1"/>
</dbReference>
<keyword evidence="8" id="KW-0378">Hydrolase</keyword>
<dbReference type="EC" id="3.1.3.25" evidence="5"/>
<dbReference type="Pfam" id="PF00459">
    <property type="entry name" value="Inositol_P"/>
    <property type="match status" value="1"/>
</dbReference>
<dbReference type="InterPro" id="IPR020550">
    <property type="entry name" value="Inositol_monophosphatase_CS"/>
</dbReference>
<dbReference type="InterPro" id="IPR000760">
    <property type="entry name" value="Inositol_monophosphatase-like"/>
</dbReference>
<evidence type="ECO:0000256" key="7">
    <source>
        <dbReference type="ARBA" id="ARBA00022723"/>
    </source>
</evidence>
<keyword evidence="10" id="KW-0805">Transcription regulation</keyword>
<evidence type="ECO:0000313" key="16">
    <source>
        <dbReference type="Proteomes" id="UP001291623"/>
    </source>
</evidence>
<feature type="region of interest" description="Disordered" evidence="14">
    <location>
        <begin position="1"/>
        <end position="41"/>
    </location>
</feature>
<feature type="binding site" evidence="13">
    <location>
        <position position="215"/>
    </location>
    <ligand>
        <name>Mg(2+)</name>
        <dbReference type="ChEBI" id="CHEBI:18420"/>
        <label>1</label>
        <note>catalytic</note>
    </ligand>
</feature>
<dbReference type="InterPro" id="IPR013907">
    <property type="entry name" value="Sds3"/>
</dbReference>
<organism evidence="15 16">
    <name type="scientific">Anisodus tanguticus</name>
    <dbReference type="NCBI Taxonomy" id="243964"/>
    <lineage>
        <taxon>Eukaryota</taxon>
        <taxon>Viridiplantae</taxon>
        <taxon>Streptophyta</taxon>
        <taxon>Embryophyta</taxon>
        <taxon>Tracheophyta</taxon>
        <taxon>Spermatophyta</taxon>
        <taxon>Magnoliopsida</taxon>
        <taxon>eudicotyledons</taxon>
        <taxon>Gunneridae</taxon>
        <taxon>Pentapetalae</taxon>
        <taxon>asterids</taxon>
        <taxon>lamiids</taxon>
        <taxon>Solanales</taxon>
        <taxon>Solanaceae</taxon>
        <taxon>Solanoideae</taxon>
        <taxon>Hyoscyameae</taxon>
        <taxon>Anisodus</taxon>
    </lineage>
</organism>
<evidence type="ECO:0000256" key="9">
    <source>
        <dbReference type="ARBA" id="ARBA00022842"/>
    </source>
</evidence>
<comment type="caution">
    <text evidence="15">The sequence shown here is derived from an EMBL/GenBank/DDBJ whole genome shotgun (WGS) entry which is preliminary data.</text>
</comment>
<dbReference type="AlphaFoldDB" id="A0AAE1UN12"/>
<evidence type="ECO:0000256" key="5">
    <source>
        <dbReference type="ARBA" id="ARBA00013106"/>
    </source>
</evidence>
<dbReference type="GO" id="GO:0005654">
    <property type="term" value="C:nucleoplasm"/>
    <property type="evidence" value="ECO:0007669"/>
    <property type="project" value="UniProtKB-ARBA"/>
</dbReference>
<evidence type="ECO:0000256" key="4">
    <source>
        <dbReference type="ARBA" id="ARBA00009759"/>
    </source>
</evidence>
<comment type="pathway">
    <text evidence="3">Polyol metabolism; myo-inositol biosynthesis; myo-inositol from D-glucose 6-phosphate: step 2/2.</text>
</comment>
<dbReference type="Gene3D" id="3.40.190.80">
    <property type="match status" value="1"/>
</dbReference>